<feature type="region of interest" description="Disordered" evidence="2">
    <location>
        <begin position="389"/>
        <end position="498"/>
    </location>
</feature>
<feature type="region of interest" description="Disordered" evidence="2">
    <location>
        <begin position="282"/>
        <end position="356"/>
    </location>
</feature>
<dbReference type="EMBL" id="ML986578">
    <property type="protein sequence ID" value="KAF2270886.1"/>
    <property type="molecule type" value="Genomic_DNA"/>
</dbReference>
<dbReference type="PANTHER" id="PTHR38701">
    <property type="entry name" value="CHROMOSOME 8, WHOLE GENOME SHOTGUN SEQUENCE"/>
    <property type="match status" value="1"/>
</dbReference>
<accession>A0A9P4ND09</accession>
<feature type="compositionally biased region" description="Pro residues" evidence="2">
    <location>
        <begin position="317"/>
        <end position="328"/>
    </location>
</feature>
<protein>
    <submittedName>
        <fullName evidence="3">Uncharacterized protein</fullName>
    </submittedName>
</protein>
<feature type="compositionally biased region" description="Basic and acidic residues" evidence="2">
    <location>
        <begin position="305"/>
        <end position="315"/>
    </location>
</feature>
<proteinExistence type="predicted"/>
<feature type="compositionally biased region" description="Polar residues" evidence="2">
    <location>
        <begin position="421"/>
        <end position="445"/>
    </location>
</feature>
<reference evidence="4" key="1">
    <citation type="journal article" date="2020" name="Stud. Mycol.">
        <title>101 Dothideomycetes genomes: A test case for predicting lifestyles and emergence of pathogens.</title>
        <authorList>
            <person name="Haridas S."/>
            <person name="Albert R."/>
            <person name="Binder M."/>
            <person name="Bloem J."/>
            <person name="LaButti K."/>
            <person name="Salamov A."/>
            <person name="Andreopoulos B."/>
            <person name="Baker S."/>
            <person name="Barry K."/>
            <person name="Bills G."/>
            <person name="Bluhm B."/>
            <person name="Cannon C."/>
            <person name="Castanera R."/>
            <person name="Culley D."/>
            <person name="Daum C."/>
            <person name="Ezra D."/>
            <person name="Gonzalez J."/>
            <person name="Henrissat B."/>
            <person name="Kuo A."/>
            <person name="Liang C."/>
            <person name="Lipzen A."/>
            <person name="Lutzoni F."/>
            <person name="Magnuson J."/>
            <person name="Mondo S."/>
            <person name="Nolan M."/>
            <person name="Ohm R."/>
            <person name="Pangilinan J."/>
            <person name="Park H.-J."/>
            <person name="Ramirez L."/>
            <person name="Alfaro M."/>
            <person name="Sun H."/>
            <person name="Tritt A."/>
            <person name="Yoshinaga Y."/>
            <person name="Zwiers L.-H."/>
            <person name="Turgeon B."/>
            <person name="Goodwin S."/>
            <person name="Spatafora J."/>
            <person name="Crous P."/>
            <person name="Grigoriev I."/>
        </authorList>
    </citation>
    <scope>NUCLEOTIDE SEQUENCE [LARGE SCALE GENOMIC DNA]</scope>
    <source>
        <strain evidence="4">CBS 304.66</strain>
    </source>
</reference>
<feature type="region of interest" description="Disordered" evidence="2">
    <location>
        <begin position="1"/>
        <end position="38"/>
    </location>
</feature>
<feature type="coiled-coil region" evidence="1">
    <location>
        <begin position="498"/>
        <end position="548"/>
    </location>
</feature>
<feature type="compositionally biased region" description="Polar residues" evidence="2">
    <location>
        <begin position="199"/>
        <end position="210"/>
    </location>
</feature>
<dbReference type="PANTHER" id="PTHR38701:SF1">
    <property type="entry name" value="UP-REGULATED DURING SEPTATION PROTEIN 1 DOMAIN-CONTAINING PROTEIN"/>
    <property type="match status" value="1"/>
</dbReference>
<feature type="compositionally biased region" description="Polar residues" evidence="2">
    <location>
        <begin position="161"/>
        <end position="180"/>
    </location>
</feature>
<keyword evidence="4" id="KW-1185">Reference proteome</keyword>
<dbReference type="OrthoDB" id="2555519at2759"/>
<organism evidence="3 4">
    <name type="scientific">Lojkania enalia</name>
    <dbReference type="NCBI Taxonomy" id="147567"/>
    <lineage>
        <taxon>Eukaryota</taxon>
        <taxon>Fungi</taxon>
        <taxon>Dikarya</taxon>
        <taxon>Ascomycota</taxon>
        <taxon>Pezizomycotina</taxon>
        <taxon>Dothideomycetes</taxon>
        <taxon>Pleosporomycetidae</taxon>
        <taxon>Pleosporales</taxon>
        <taxon>Pleosporales incertae sedis</taxon>
        <taxon>Lojkania</taxon>
    </lineage>
</organism>
<feature type="compositionally biased region" description="Acidic residues" evidence="2">
    <location>
        <begin position="580"/>
        <end position="593"/>
    </location>
</feature>
<feature type="compositionally biased region" description="Polar residues" evidence="2">
    <location>
        <begin position="456"/>
        <end position="468"/>
    </location>
</feature>
<feature type="region of interest" description="Disordered" evidence="2">
    <location>
        <begin position="678"/>
        <end position="731"/>
    </location>
</feature>
<name>A0A9P4ND09_9PLEO</name>
<evidence type="ECO:0000256" key="2">
    <source>
        <dbReference type="SAM" id="MobiDB-lite"/>
    </source>
</evidence>
<feature type="compositionally biased region" description="Polar residues" evidence="2">
    <location>
        <begin position="105"/>
        <end position="122"/>
    </location>
</feature>
<keyword evidence="1" id="KW-0175">Coiled coil</keyword>
<evidence type="ECO:0000313" key="3">
    <source>
        <dbReference type="EMBL" id="KAF2270886.1"/>
    </source>
</evidence>
<sequence length="764" mass="82199">MVKGVADAKAQSLAAGFQQGCQPDRATDSYDPSSPGGVVPHKTPHGPLMLQAMALLAVAALPPPTPTRLMPTDRSNTSNGRPLMPTLATTRTAKTPVAPRLAPSLASTGSSQSNRTARSSVTAPRANTAAHEDLSTPVKSFLNGNVTPRSSSRKSRVGFGSSHSTPNATPSHTPSSTRPVSTVDLPKEQGLGHSGLGINGQNNTQSTNRPRSVVGGNGNSNAAAPRPPIANVYNNTTSETVGPRDVSPMFFHANDARTHEQAPPPPQKRPPVFFYANGRQDESLRPTQSPSPPLSSAGRSQPDSKFFHADSRSEPRGTPPILSPPPMTTSPEPWLNVNPLTTGPASLRPPSPSKENIHLSYRKGASQVIRPNLHSRASGLSIIPGHVHAHASGQSHTDSTQDHSRRRSSAASTTIRLGHSKSASLSSIDSVTSLKKVTSNETPQIVPSPLHHENRVASNGSQPESVQSEPAAHNEPLSGLSSPGLRSPANPAGGKSPLERMNELAENARRERKVLDLEISNSSLLAINRQLEKEVRKQKAELRRFRRMSRAGRFSVDTITTDAEAFRISGIGDLSDMSEEECHIEEEEEEPESSSESSIDEGAMSPSALAERDAAHRLKDEKRLQLDLSKHRELLIDSQKMNQSLKRCLNWTEELIKDAHKALEYQVRVSDVKLGGRVLSSEEQPEDDSTEESRALLSPWTPAHHSDPFDHASITGSEKTDRDSGVDVDGLKPIVSDIDVTKLLSLVETPSRPPRSVPGLEETY</sequence>
<feature type="region of interest" description="Disordered" evidence="2">
    <location>
        <begin position="580"/>
        <end position="606"/>
    </location>
</feature>
<evidence type="ECO:0000256" key="1">
    <source>
        <dbReference type="SAM" id="Coils"/>
    </source>
</evidence>
<gene>
    <name evidence="3" type="ORF">CC78DRAFT_573245</name>
</gene>
<evidence type="ECO:0000313" key="4">
    <source>
        <dbReference type="Proteomes" id="UP000800093"/>
    </source>
</evidence>
<feature type="compositionally biased region" description="Low complexity" evidence="2">
    <location>
        <begin position="476"/>
        <end position="488"/>
    </location>
</feature>
<dbReference type="AlphaFoldDB" id="A0A9P4ND09"/>
<dbReference type="Proteomes" id="UP000800093">
    <property type="component" value="Unassembled WGS sequence"/>
</dbReference>
<feature type="region of interest" description="Disordered" evidence="2">
    <location>
        <begin position="64"/>
        <end position="249"/>
    </location>
</feature>
<comment type="caution">
    <text evidence="3">The sequence shown here is derived from an EMBL/GenBank/DDBJ whole genome shotgun (WGS) entry which is preliminary data.</text>
</comment>